<dbReference type="Proteomes" id="UP000095286">
    <property type="component" value="Unplaced"/>
</dbReference>
<sequence length="254" mass="29157">MTKKCGYQMMVEITQLIEEVIKITWKQLYYCARQANSAYALKCGSAFQTKKKPELLKHLDASKNLLKSVPITISKFTNMKQLILNQNAITEIPEEIGLCKNLVQLELSENLLIDLPMNIKMLEKLTTIVLSKNAFQAYPIALCLLQHLDVANLSDNQITELPADIGNSSCIEINLDNNKLEKLNDNIANCKRLKVLRLNHNCLTVEVFTKQLMENSPVCKIYFEGNYFEEKQFQQLPGYNQYEQRYTANVNKVN</sequence>
<proteinExistence type="predicted"/>
<evidence type="ECO:0000313" key="1">
    <source>
        <dbReference type="Proteomes" id="UP000095286"/>
    </source>
</evidence>
<dbReference type="WBParaSite" id="RSKR_0000527300.1">
    <property type="protein sequence ID" value="RSKR_0000527300.1"/>
    <property type="gene ID" value="RSKR_0000527300"/>
</dbReference>
<accession>A0AC35TX22</accession>
<name>A0AC35TX22_9BILA</name>
<reference evidence="2" key="1">
    <citation type="submission" date="2016-11" db="UniProtKB">
        <authorList>
            <consortium name="WormBaseParasite"/>
        </authorList>
    </citation>
    <scope>IDENTIFICATION</scope>
    <source>
        <strain evidence="2">KR3021</strain>
    </source>
</reference>
<organism evidence="1 2">
    <name type="scientific">Rhabditophanes sp. KR3021</name>
    <dbReference type="NCBI Taxonomy" id="114890"/>
    <lineage>
        <taxon>Eukaryota</taxon>
        <taxon>Metazoa</taxon>
        <taxon>Ecdysozoa</taxon>
        <taxon>Nematoda</taxon>
        <taxon>Chromadorea</taxon>
        <taxon>Rhabditida</taxon>
        <taxon>Tylenchina</taxon>
        <taxon>Panagrolaimomorpha</taxon>
        <taxon>Strongyloidoidea</taxon>
        <taxon>Alloionematidae</taxon>
        <taxon>Rhabditophanes</taxon>
    </lineage>
</organism>
<evidence type="ECO:0000313" key="2">
    <source>
        <dbReference type="WBParaSite" id="RSKR_0000527300.1"/>
    </source>
</evidence>
<protein>
    <submittedName>
        <fullName evidence="2">Leucine-rich repeat-containing protein 57</fullName>
    </submittedName>
</protein>